<proteinExistence type="predicted"/>
<dbReference type="RefSeq" id="WP_088073357.1">
    <property type="nucleotide sequence ID" value="NZ_JAHQCR010000077.1"/>
</dbReference>
<dbReference type="Pfam" id="PF14253">
    <property type="entry name" value="AbiH"/>
    <property type="match status" value="1"/>
</dbReference>
<keyword evidence="2" id="KW-1185">Reference proteome</keyword>
<accession>A0ABS6JXW8</accession>
<evidence type="ECO:0000313" key="2">
    <source>
        <dbReference type="Proteomes" id="UP000790580"/>
    </source>
</evidence>
<sequence length="304" mass="35663">MKLFIIGNGFDRGHGLATNYWDFRTYLDNTNPEFLYSFEQHYSIYPGTDVEAKKNLLWNELETNLANIDEDDIIDNAIGMDMGLDGGDIGIYDTLYAHFTDEYKYIKQLASYLDQWVRTIEIGDVQTKTSFINKANDAFYITFNYTNVLETIYGLSEDKILHIHGSIQEHDDDPILGHGNEKKINDIQKKRYEAENLFAEKEMSIYRVVQDYYLRTYKDINTYMPSLSDLKRKEIDEIIVIGHSLAGVDIPYFKNIDKSTMQKAEWKVYYFSEIEKQRMLDSLIDCGIVFERIEMIPSKEFYNL</sequence>
<dbReference type="InterPro" id="IPR025935">
    <property type="entry name" value="AbiH"/>
</dbReference>
<evidence type="ECO:0000313" key="1">
    <source>
        <dbReference type="EMBL" id="MBU9723441.1"/>
    </source>
</evidence>
<dbReference type="Proteomes" id="UP000790580">
    <property type="component" value="Unassembled WGS sequence"/>
</dbReference>
<dbReference type="EMBL" id="JAHQCR010000077">
    <property type="protein sequence ID" value="MBU9723441.1"/>
    <property type="molecule type" value="Genomic_DNA"/>
</dbReference>
<comment type="caution">
    <text evidence="1">The sequence shown here is derived from an EMBL/GenBank/DDBJ whole genome shotgun (WGS) entry which is preliminary data.</text>
</comment>
<reference evidence="1 2" key="1">
    <citation type="submission" date="2021-06" db="EMBL/GenBank/DDBJ databases">
        <title>Bacillus sp. RD4P76, an endophyte from a halophyte.</title>
        <authorList>
            <person name="Sun J.-Q."/>
        </authorList>
    </citation>
    <scope>NUCLEOTIDE SEQUENCE [LARGE SCALE GENOMIC DNA]</scope>
    <source>
        <strain evidence="1 2">JCM 17098</strain>
    </source>
</reference>
<gene>
    <name evidence="1" type="ORF">KS407_18655</name>
</gene>
<organism evidence="1 2">
    <name type="scientific">Evansella alkalicola</name>
    <dbReference type="NCBI Taxonomy" id="745819"/>
    <lineage>
        <taxon>Bacteria</taxon>
        <taxon>Bacillati</taxon>
        <taxon>Bacillota</taxon>
        <taxon>Bacilli</taxon>
        <taxon>Bacillales</taxon>
        <taxon>Bacillaceae</taxon>
        <taxon>Evansella</taxon>
    </lineage>
</organism>
<protein>
    <submittedName>
        <fullName evidence="1">Bacteriophage abortive infection AbiH family protein</fullName>
    </submittedName>
</protein>
<name>A0ABS6JXW8_9BACI</name>